<dbReference type="OrthoDB" id="4379468at2"/>
<protein>
    <recommendedName>
        <fullName evidence="3">G domain-containing protein</fullName>
    </recommendedName>
</protein>
<name>A0A101JES2_9ACTN</name>
<dbReference type="RefSeq" id="WP_083972384.1">
    <property type="nucleotide sequence ID" value="NZ_LLZH01000313.1"/>
</dbReference>
<keyword evidence="2" id="KW-1185">Reference proteome</keyword>
<evidence type="ECO:0000313" key="1">
    <source>
        <dbReference type="EMBL" id="KUL25498.1"/>
    </source>
</evidence>
<dbReference type="Proteomes" id="UP000053244">
    <property type="component" value="Unassembled WGS sequence"/>
</dbReference>
<evidence type="ECO:0000313" key="2">
    <source>
        <dbReference type="Proteomes" id="UP000053244"/>
    </source>
</evidence>
<proteinExistence type="predicted"/>
<organism evidence="1 2">
    <name type="scientific">Actinoplanes awajinensis subsp. mycoplanecinus</name>
    <dbReference type="NCBI Taxonomy" id="135947"/>
    <lineage>
        <taxon>Bacteria</taxon>
        <taxon>Bacillati</taxon>
        <taxon>Actinomycetota</taxon>
        <taxon>Actinomycetes</taxon>
        <taxon>Micromonosporales</taxon>
        <taxon>Micromonosporaceae</taxon>
        <taxon>Actinoplanes</taxon>
    </lineage>
</organism>
<dbReference type="EMBL" id="LLZH01000313">
    <property type="protein sequence ID" value="KUL25498.1"/>
    <property type="molecule type" value="Genomic_DNA"/>
</dbReference>
<dbReference type="InterPro" id="IPR027417">
    <property type="entry name" value="P-loop_NTPase"/>
</dbReference>
<gene>
    <name evidence="1" type="ORF">ADL15_40545</name>
</gene>
<comment type="caution">
    <text evidence="1">The sequence shown here is derived from an EMBL/GenBank/DDBJ whole genome shotgun (WGS) entry which is preliminary data.</text>
</comment>
<evidence type="ECO:0008006" key="3">
    <source>
        <dbReference type="Google" id="ProtNLM"/>
    </source>
</evidence>
<accession>A0A101JES2</accession>
<dbReference type="SUPFAM" id="SSF52540">
    <property type="entry name" value="P-loop containing nucleoside triphosphate hydrolases"/>
    <property type="match status" value="1"/>
</dbReference>
<sequence length="482" mass="51279">MIDDEDLQERTHRLLAEAAHVYRGVPPAAAVLRATVEGLAGPLRLAVAGPAQSGKSTLVSALIGEQLAPVELPGEQPESVVYRDGTEPLAWWRDAEIPVARTAYGLRLSPDARHERRQPGASRAVIVWPSRVLRRTELIDTRLPLVRAVEEADAVLYVTPQLGDADVPALLTARGPRGPITAPVHLMVVLSRADATGGGRTDALLTAKQAARRRRREPRIGALCQDVLAVSPLIAAAARTLTADEFQAITALAALPRAESEPHLLSTDRFAAAGVLSPVDAPGRVRLLQRFGLGGVRLALTLARTGGDTPAALAERLQEHSGLKDLQSSIAGLFTARRSVLRARSALATLDHVLRTHRTPAAGHLLAQVELLVADAHELRELRLLSALRAGRLNLPPEHGADARQLLGGAGVSIGERLGMSPDATADDTWHAARAAAGRWRDLAHGGTLPAAQRRAAETVLRSCDMIANRLDRLSSPALPLG</sequence>
<dbReference type="AlphaFoldDB" id="A0A101JES2"/>
<reference evidence="1 2" key="1">
    <citation type="submission" date="2015-10" db="EMBL/GenBank/DDBJ databases">
        <authorList>
            <person name="Gilbert D.G."/>
        </authorList>
    </citation>
    <scope>NUCLEOTIDE SEQUENCE [LARGE SCALE GENOMIC DNA]</scope>
    <source>
        <strain evidence="1 2">NRRL B-16712</strain>
    </source>
</reference>